<dbReference type="GO" id="GO:0000981">
    <property type="term" value="F:DNA-binding transcription factor activity, RNA polymerase II-specific"/>
    <property type="evidence" value="ECO:0007669"/>
    <property type="project" value="InterPro"/>
</dbReference>
<dbReference type="Proteomes" id="UP001175353">
    <property type="component" value="Unassembled WGS sequence"/>
</dbReference>
<feature type="region of interest" description="Disordered" evidence="8">
    <location>
        <begin position="321"/>
        <end position="350"/>
    </location>
</feature>
<accession>A0AAN6QQA0</accession>
<dbReference type="PANTHER" id="PTHR47782">
    <property type="entry name" value="ZN(II)2CYS6 TRANSCRIPTION FACTOR (EUROFUNG)-RELATED"/>
    <property type="match status" value="1"/>
</dbReference>
<evidence type="ECO:0000256" key="8">
    <source>
        <dbReference type="SAM" id="MobiDB-lite"/>
    </source>
</evidence>
<keyword evidence="4" id="KW-0805">Transcription regulation</keyword>
<dbReference type="Pfam" id="PF04082">
    <property type="entry name" value="Fungal_trans"/>
    <property type="match status" value="1"/>
</dbReference>
<feature type="region of interest" description="Disordered" evidence="8">
    <location>
        <begin position="209"/>
        <end position="237"/>
    </location>
</feature>
<dbReference type="PROSITE" id="PS50048">
    <property type="entry name" value="ZN2_CY6_FUNGAL_2"/>
    <property type="match status" value="1"/>
</dbReference>
<dbReference type="GO" id="GO:0008270">
    <property type="term" value="F:zinc ion binding"/>
    <property type="evidence" value="ECO:0007669"/>
    <property type="project" value="InterPro"/>
</dbReference>
<dbReference type="InterPro" id="IPR001138">
    <property type="entry name" value="Zn2Cys6_DnaBD"/>
</dbReference>
<feature type="compositionally biased region" description="Polar residues" evidence="8">
    <location>
        <begin position="858"/>
        <end position="882"/>
    </location>
</feature>
<dbReference type="CDD" id="cd14723">
    <property type="entry name" value="ZIP_Ppr1"/>
    <property type="match status" value="1"/>
</dbReference>
<evidence type="ECO:0000313" key="11">
    <source>
        <dbReference type="Proteomes" id="UP001175353"/>
    </source>
</evidence>
<feature type="compositionally biased region" description="Low complexity" evidence="8">
    <location>
        <begin position="324"/>
        <end position="339"/>
    </location>
</feature>
<dbReference type="Gene3D" id="4.10.240.10">
    <property type="entry name" value="Zn(2)-C6 fungal-type DNA-binding domain"/>
    <property type="match status" value="1"/>
</dbReference>
<protein>
    <recommendedName>
        <fullName evidence="9">Zn(2)-C6 fungal-type domain-containing protein</fullName>
    </recommendedName>
</protein>
<name>A0AAN6QQA0_9PEZI</name>
<evidence type="ECO:0000256" key="1">
    <source>
        <dbReference type="ARBA" id="ARBA00004123"/>
    </source>
</evidence>
<keyword evidence="6" id="KW-0804">Transcription</keyword>
<dbReference type="GO" id="GO:0005634">
    <property type="term" value="C:nucleus"/>
    <property type="evidence" value="ECO:0007669"/>
    <property type="project" value="UniProtKB-SubCell"/>
</dbReference>
<feature type="compositionally biased region" description="Acidic residues" evidence="8">
    <location>
        <begin position="20"/>
        <end position="31"/>
    </location>
</feature>
<evidence type="ECO:0000313" key="10">
    <source>
        <dbReference type="EMBL" id="KAK0978568.1"/>
    </source>
</evidence>
<evidence type="ECO:0000256" key="2">
    <source>
        <dbReference type="ARBA" id="ARBA00022723"/>
    </source>
</evidence>
<comment type="caution">
    <text evidence="10">The sequence shown here is derived from an EMBL/GenBank/DDBJ whole genome shotgun (WGS) entry which is preliminary data.</text>
</comment>
<dbReference type="InterPro" id="IPR007219">
    <property type="entry name" value="XnlR_reg_dom"/>
</dbReference>
<evidence type="ECO:0000256" key="5">
    <source>
        <dbReference type="ARBA" id="ARBA00023125"/>
    </source>
</evidence>
<dbReference type="GO" id="GO:0006351">
    <property type="term" value="P:DNA-templated transcription"/>
    <property type="evidence" value="ECO:0007669"/>
    <property type="project" value="InterPro"/>
</dbReference>
<feature type="domain" description="Zn(2)-C6 fungal-type" evidence="9">
    <location>
        <begin position="49"/>
        <end position="78"/>
    </location>
</feature>
<evidence type="ECO:0000259" key="9">
    <source>
        <dbReference type="PROSITE" id="PS50048"/>
    </source>
</evidence>
<gene>
    <name evidence="10" type="ORF">LTR91_012911</name>
</gene>
<keyword evidence="11" id="KW-1185">Reference proteome</keyword>
<feature type="compositionally biased region" description="Polar residues" evidence="8">
    <location>
        <begin position="1"/>
        <end position="10"/>
    </location>
</feature>
<keyword evidence="7" id="KW-0539">Nucleus</keyword>
<feature type="region of interest" description="Disordered" evidence="8">
    <location>
        <begin position="1"/>
        <end position="38"/>
    </location>
</feature>
<dbReference type="CDD" id="cd12148">
    <property type="entry name" value="fungal_TF_MHR"/>
    <property type="match status" value="1"/>
</dbReference>
<dbReference type="SMART" id="SM00906">
    <property type="entry name" value="Fungal_trans"/>
    <property type="match status" value="1"/>
</dbReference>
<dbReference type="PANTHER" id="PTHR47782:SF1">
    <property type="entry name" value="PYRIMIDINE PATHWAY REGULATORY PROTEIN 1"/>
    <property type="match status" value="1"/>
</dbReference>
<reference evidence="10" key="1">
    <citation type="submission" date="2023-06" db="EMBL/GenBank/DDBJ databases">
        <title>Black Yeasts Isolated from many extreme environments.</title>
        <authorList>
            <person name="Coleine C."/>
            <person name="Stajich J.E."/>
            <person name="Selbmann L."/>
        </authorList>
    </citation>
    <scope>NUCLEOTIDE SEQUENCE</scope>
    <source>
        <strain evidence="10">CCFEE 5200</strain>
    </source>
</reference>
<proteinExistence type="predicted"/>
<keyword evidence="2" id="KW-0479">Metal-binding</keyword>
<keyword evidence="5" id="KW-0238">DNA-binding</keyword>
<sequence length="981" mass="107575">MPFTTTTMTSSKKRERESNETDDTLLADDADTSTTAISGSTTNFRSVSACNRCRTRKNRCDQRLPRCTNCERAKVDCVGFDPVSKRPIPRNYVYYLETRVNNLEALLVANGIACPAPSENFAISDAIMPSVPFPPQPGLTARVADDDAGERESTLDPALHEDVGGFLKRSKLASKVSGPGTSTPSRVSHTTGIPFARVVYAAVKSSVTPTAPAERNVTKPQNVLSSATASGGGGSDSFFGLNTKPTVAPAPFPNSQVGQRLAELYFEHANPQIPILHRGEFTKLLERVYATDVKKRTPRELYLLNIVFAIGSGIIMDSSPAERPSMAPVSASDDASAAPNRKRQRLASQQYQPEEYHSAAIVHLDSFLGSPPAAEGSSGGLEELQAVLLLAGLALLRPVAPGLWYIIGVAVRLAVDLGLHSEEVDAGLDDQGSGEQSERSSSSVGRRPWVRDLRRRLWWCTYSFDRLVSTCVGRPFGISDEVVTTEFPSLLDDKYITPTGFLRSPGEVELPTYKLVAHHYFRLRLLQSEILQVLQHRQAEHVRLLGANRHNEYINTELPSPFVIRFHSFRDWRVDVDRRLREWKESAPNQASTGVDFTPLFLELNYWQAVIMLYRQSLTVPEPLAGELSPSTGGEVQSPGAASLEPKEDEEMVFMRAETGELYVFGYAPSILERRVSSGYLTCIGVPANIPYPGISFLYAIWHSTLVRSQLTLDDVDFTVLVATSVLTDLISKCPPAEACRDAFTRMSKATISMVMGTTGFGNASTLGSQPLSSPGSYFRALSLTTTQQQQQQPGAEVQNAGAVEYERVTTRQTKMPRFDMNLRDLFSDDELANHQPPEHPGRQAYRSIPSRQAAPGASSTPRLKTEPTTFSILSPQHTGGDTSHYHQRHASTATTHRSSPQQRTYSQPFADALPRSQQQPDFTFDDLSFLDSFDIAADQSNAWTGANDLFGTGGGGFDGNGAWEVNGGVDLFDGFWFGPQ</sequence>
<dbReference type="GO" id="GO:0043565">
    <property type="term" value="F:sequence-specific DNA binding"/>
    <property type="evidence" value="ECO:0007669"/>
    <property type="project" value="TreeGrafter"/>
</dbReference>
<feature type="region of interest" description="Disordered" evidence="8">
    <location>
        <begin position="831"/>
        <end position="906"/>
    </location>
</feature>
<dbReference type="CDD" id="cd00067">
    <property type="entry name" value="GAL4"/>
    <property type="match status" value="1"/>
</dbReference>
<dbReference type="InterPro" id="IPR036864">
    <property type="entry name" value="Zn2-C6_fun-type_DNA-bd_sf"/>
</dbReference>
<evidence type="ECO:0000256" key="7">
    <source>
        <dbReference type="ARBA" id="ARBA00023242"/>
    </source>
</evidence>
<dbReference type="InterPro" id="IPR052202">
    <property type="entry name" value="Yeast_MetPath_Reg"/>
</dbReference>
<dbReference type="SMART" id="SM00066">
    <property type="entry name" value="GAL4"/>
    <property type="match status" value="1"/>
</dbReference>
<dbReference type="GO" id="GO:0045944">
    <property type="term" value="P:positive regulation of transcription by RNA polymerase II"/>
    <property type="evidence" value="ECO:0007669"/>
    <property type="project" value="TreeGrafter"/>
</dbReference>
<comment type="subcellular location">
    <subcellularLocation>
        <location evidence="1">Nucleus</location>
    </subcellularLocation>
</comment>
<evidence type="ECO:0000256" key="4">
    <source>
        <dbReference type="ARBA" id="ARBA00023015"/>
    </source>
</evidence>
<dbReference type="EMBL" id="JAUJLE010000127">
    <property type="protein sequence ID" value="KAK0978568.1"/>
    <property type="molecule type" value="Genomic_DNA"/>
</dbReference>
<dbReference type="AlphaFoldDB" id="A0AAN6QQA0"/>
<feature type="compositionally biased region" description="Polar residues" evidence="8">
    <location>
        <begin position="891"/>
        <end position="906"/>
    </location>
</feature>
<evidence type="ECO:0000256" key="3">
    <source>
        <dbReference type="ARBA" id="ARBA00022833"/>
    </source>
</evidence>
<dbReference type="PROSITE" id="PS00463">
    <property type="entry name" value="ZN2_CY6_FUNGAL_1"/>
    <property type="match status" value="1"/>
</dbReference>
<dbReference type="Pfam" id="PF00172">
    <property type="entry name" value="Zn_clus"/>
    <property type="match status" value="1"/>
</dbReference>
<dbReference type="SUPFAM" id="SSF57701">
    <property type="entry name" value="Zn2/Cys6 DNA-binding domain"/>
    <property type="match status" value="1"/>
</dbReference>
<evidence type="ECO:0000256" key="6">
    <source>
        <dbReference type="ARBA" id="ARBA00023163"/>
    </source>
</evidence>
<organism evidence="10 11">
    <name type="scientific">Friedmanniomyces endolithicus</name>
    <dbReference type="NCBI Taxonomy" id="329885"/>
    <lineage>
        <taxon>Eukaryota</taxon>
        <taxon>Fungi</taxon>
        <taxon>Dikarya</taxon>
        <taxon>Ascomycota</taxon>
        <taxon>Pezizomycotina</taxon>
        <taxon>Dothideomycetes</taxon>
        <taxon>Dothideomycetidae</taxon>
        <taxon>Mycosphaerellales</taxon>
        <taxon>Teratosphaeriaceae</taxon>
        <taxon>Friedmanniomyces</taxon>
    </lineage>
</organism>
<keyword evidence="3" id="KW-0862">Zinc</keyword>